<dbReference type="AlphaFoldDB" id="N1TY08"/>
<organism evidence="2 3">
    <name type="scientific">Leptospira weilii str. Ecochallenge</name>
    <dbReference type="NCBI Taxonomy" id="1049986"/>
    <lineage>
        <taxon>Bacteria</taxon>
        <taxon>Pseudomonadati</taxon>
        <taxon>Spirochaetota</taxon>
        <taxon>Spirochaetia</taxon>
        <taxon>Leptospirales</taxon>
        <taxon>Leptospiraceae</taxon>
        <taxon>Leptospira</taxon>
    </lineage>
</organism>
<accession>N1TY08</accession>
<comment type="caution">
    <text evidence="2">The sequence shown here is derived from an EMBL/GenBank/DDBJ whole genome shotgun (WGS) entry which is preliminary data.</text>
</comment>
<proteinExistence type="predicted"/>
<evidence type="ECO:0000256" key="1">
    <source>
        <dbReference type="SAM" id="Phobius"/>
    </source>
</evidence>
<reference evidence="2 3" key="1">
    <citation type="submission" date="2013-02" db="EMBL/GenBank/DDBJ databases">
        <authorList>
            <person name="Harkins D.M."/>
            <person name="Durkin A.S."/>
            <person name="Brinkac L.M."/>
            <person name="Haft D.H."/>
            <person name="Selengut J.D."/>
            <person name="Sanka R."/>
            <person name="DePew J."/>
            <person name="Purushe J."/>
            <person name="Haake D.A."/>
            <person name="Matsunaga J."/>
            <person name="Vinetz J.M."/>
            <person name="Sutton G.G."/>
            <person name="Nierman W.C."/>
            <person name="Fouts D.E."/>
        </authorList>
    </citation>
    <scope>NUCLEOTIDE SEQUENCE [LARGE SCALE GENOMIC DNA]</scope>
    <source>
        <strain evidence="2 3">Ecochallenge</strain>
    </source>
</reference>
<keyword evidence="1" id="KW-1133">Transmembrane helix</keyword>
<keyword evidence="1" id="KW-0812">Transmembrane</keyword>
<feature type="transmembrane region" description="Helical" evidence="1">
    <location>
        <begin position="7"/>
        <end position="29"/>
    </location>
</feature>
<sequence>MRFRLTLICLQKVAVFLLIFIDFFCMYHVKTEKEAYTKIKEALENPLKVRVLDLSRQELALKEKEIIQKLLPNTGLIFEYH</sequence>
<name>N1TY08_9LEPT</name>
<evidence type="ECO:0000313" key="3">
    <source>
        <dbReference type="Proteomes" id="UP000012249"/>
    </source>
</evidence>
<gene>
    <name evidence="2" type="ORF">LEP1GSC043_3181</name>
</gene>
<dbReference type="EMBL" id="AHMI02000249">
    <property type="protein sequence ID" value="EMY13178.1"/>
    <property type="molecule type" value="Genomic_DNA"/>
</dbReference>
<dbReference type="Proteomes" id="UP000012249">
    <property type="component" value="Unassembled WGS sequence"/>
</dbReference>
<evidence type="ECO:0000313" key="2">
    <source>
        <dbReference type="EMBL" id="EMY13178.1"/>
    </source>
</evidence>
<keyword evidence="1" id="KW-0472">Membrane</keyword>
<protein>
    <submittedName>
        <fullName evidence="2">Uncharacterized protein</fullName>
    </submittedName>
</protein>